<feature type="transmembrane region" description="Helical" evidence="1">
    <location>
        <begin position="150"/>
        <end position="173"/>
    </location>
</feature>
<feature type="transmembrane region" description="Helical" evidence="1">
    <location>
        <begin position="7"/>
        <end position="25"/>
    </location>
</feature>
<proteinExistence type="predicted"/>
<keyword evidence="1" id="KW-1133">Transmembrane helix</keyword>
<dbReference type="Pfam" id="PF09515">
    <property type="entry name" value="Thia_YuaJ"/>
    <property type="match status" value="1"/>
</dbReference>
<feature type="transmembrane region" description="Helical" evidence="1">
    <location>
        <begin position="31"/>
        <end position="49"/>
    </location>
</feature>
<protein>
    <submittedName>
        <fullName evidence="2">Thiamine transporter</fullName>
    </submittedName>
</protein>
<dbReference type="RefSeq" id="WP_108022533.1">
    <property type="nucleotide sequence ID" value="NZ_QBKR01000007.1"/>
</dbReference>
<keyword evidence="1" id="KW-0812">Transmembrane</keyword>
<organism evidence="2 3">
    <name type="scientific">Melghirimyces profundicolus</name>
    <dbReference type="NCBI Taxonomy" id="1242148"/>
    <lineage>
        <taxon>Bacteria</taxon>
        <taxon>Bacillati</taxon>
        <taxon>Bacillota</taxon>
        <taxon>Bacilli</taxon>
        <taxon>Bacillales</taxon>
        <taxon>Thermoactinomycetaceae</taxon>
        <taxon>Melghirimyces</taxon>
    </lineage>
</organism>
<accession>A0A2T6BYS5</accession>
<dbReference type="Proteomes" id="UP000244240">
    <property type="component" value="Unassembled WGS sequence"/>
</dbReference>
<dbReference type="GO" id="GO:0005886">
    <property type="term" value="C:plasma membrane"/>
    <property type="evidence" value="ECO:0007669"/>
    <property type="project" value="InterPro"/>
</dbReference>
<dbReference type="GO" id="GO:0015234">
    <property type="term" value="F:thiamine transmembrane transporter activity"/>
    <property type="evidence" value="ECO:0007669"/>
    <property type="project" value="InterPro"/>
</dbReference>
<reference evidence="2 3" key="1">
    <citation type="submission" date="2018-04" db="EMBL/GenBank/DDBJ databases">
        <title>Genomic Encyclopedia of Archaeal and Bacterial Type Strains, Phase II (KMG-II): from individual species to whole genera.</title>
        <authorList>
            <person name="Goeker M."/>
        </authorList>
    </citation>
    <scope>NUCLEOTIDE SEQUENCE [LARGE SCALE GENOMIC DNA]</scope>
    <source>
        <strain evidence="2 3">DSM 45787</strain>
    </source>
</reference>
<feature type="transmembrane region" description="Helical" evidence="1">
    <location>
        <begin position="81"/>
        <end position="100"/>
    </location>
</feature>
<evidence type="ECO:0000313" key="2">
    <source>
        <dbReference type="EMBL" id="PTX61230.1"/>
    </source>
</evidence>
<dbReference type="OrthoDB" id="9795813at2"/>
<evidence type="ECO:0000256" key="1">
    <source>
        <dbReference type="SAM" id="Phobius"/>
    </source>
</evidence>
<keyword evidence="1" id="KW-0472">Membrane</keyword>
<dbReference type="InterPro" id="IPR012651">
    <property type="entry name" value="Thia_Transptr_ThiT"/>
</dbReference>
<name>A0A2T6BYS5_9BACL</name>
<dbReference type="EMBL" id="QBKR01000007">
    <property type="protein sequence ID" value="PTX61230.1"/>
    <property type="molecule type" value="Genomic_DNA"/>
</dbReference>
<evidence type="ECO:0000313" key="3">
    <source>
        <dbReference type="Proteomes" id="UP000244240"/>
    </source>
</evidence>
<dbReference type="AlphaFoldDB" id="A0A2T6BYS5"/>
<sequence>MERRRLITMLEVAVMAGAGGLFSVLLALKLWPQGGSVSLAMVPVVLVAFRRGWVAGLLCGLLVGLINLIMNPFIVHPVQVVLDYPLAYSVLGLAGCFRLNRDIPATSLTGRVALGVTVAGLARLLSHFISGVIWFGAFAPEGFSPALYSLLYNASYIVPEILISIAVTLLLALKAPELVRRK</sequence>
<dbReference type="NCBIfam" id="TIGR02357">
    <property type="entry name" value="ECF_ThiT_YuaJ"/>
    <property type="match status" value="1"/>
</dbReference>
<feature type="transmembrane region" description="Helical" evidence="1">
    <location>
        <begin position="56"/>
        <end position="75"/>
    </location>
</feature>
<feature type="transmembrane region" description="Helical" evidence="1">
    <location>
        <begin position="112"/>
        <end position="138"/>
    </location>
</feature>
<comment type="caution">
    <text evidence="2">The sequence shown here is derived from an EMBL/GenBank/DDBJ whole genome shotgun (WGS) entry which is preliminary data.</text>
</comment>
<keyword evidence="3" id="KW-1185">Reference proteome</keyword>
<gene>
    <name evidence="2" type="ORF">C8P63_10724</name>
</gene>
<dbReference type="Gene3D" id="1.10.1760.20">
    <property type="match status" value="1"/>
</dbReference>